<dbReference type="AlphaFoldDB" id="A0A6A6E1I1"/>
<accession>A0A6A6E1I1</accession>
<gene>
    <name evidence="1" type="ORF">K469DRAFT_780973</name>
</gene>
<name>A0A6A6E1I1_9PEZI</name>
<evidence type="ECO:0000313" key="1">
    <source>
        <dbReference type="EMBL" id="KAF2184562.1"/>
    </source>
</evidence>
<keyword evidence="2" id="KW-1185">Reference proteome</keyword>
<dbReference type="Proteomes" id="UP000800200">
    <property type="component" value="Unassembled WGS sequence"/>
</dbReference>
<evidence type="ECO:0000313" key="2">
    <source>
        <dbReference type="Proteomes" id="UP000800200"/>
    </source>
</evidence>
<sequence>MDSFINSTEHRIYVDDVLTEELGPLYVGIPGFFEDFFGEVEGLELAAQALFEKCKEGDNPPYQEESR</sequence>
<dbReference type="OrthoDB" id="5412283at2759"/>
<proteinExistence type="predicted"/>
<protein>
    <submittedName>
        <fullName evidence="1">Uncharacterized protein</fullName>
    </submittedName>
</protein>
<dbReference type="EMBL" id="ML994637">
    <property type="protein sequence ID" value="KAF2184562.1"/>
    <property type="molecule type" value="Genomic_DNA"/>
</dbReference>
<organism evidence="1 2">
    <name type="scientific">Zopfia rhizophila CBS 207.26</name>
    <dbReference type="NCBI Taxonomy" id="1314779"/>
    <lineage>
        <taxon>Eukaryota</taxon>
        <taxon>Fungi</taxon>
        <taxon>Dikarya</taxon>
        <taxon>Ascomycota</taxon>
        <taxon>Pezizomycotina</taxon>
        <taxon>Dothideomycetes</taxon>
        <taxon>Dothideomycetes incertae sedis</taxon>
        <taxon>Zopfiaceae</taxon>
        <taxon>Zopfia</taxon>
    </lineage>
</organism>
<reference evidence="1" key="1">
    <citation type="journal article" date="2020" name="Stud. Mycol.">
        <title>101 Dothideomycetes genomes: a test case for predicting lifestyles and emergence of pathogens.</title>
        <authorList>
            <person name="Haridas S."/>
            <person name="Albert R."/>
            <person name="Binder M."/>
            <person name="Bloem J."/>
            <person name="Labutti K."/>
            <person name="Salamov A."/>
            <person name="Andreopoulos B."/>
            <person name="Baker S."/>
            <person name="Barry K."/>
            <person name="Bills G."/>
            <person name="Bluhm B."/>
            <person name="Cannon C."/>
            <person name="Castanera R."/>
            <person name="Culley D."/>
            <person name="Daum C."/>
            <person name="Ezra D."/>
            <person name="Gonzalez J."/>
            <person name="Henrissat B."/>
            <person name="Kuo A."/>
            <person name="Liang C."/>
            <person name="Lipzen A."/>
            <person name="Lutzoni F."/>
            <person name="Magnuson J."/>
            <person name="Mondo S."/>
            <person name="Nolan M."/>
            <person name="Ohm R."/>
            <person name="Pangilinan J."/>
            <person name="Park H.-J."/>
            <person name="Ramirez L."/>
            <person name="Alfaro M."/>
            <person name="Sun H."/>
            <person name="Tritt A."/>
            <person name="Yoshinaga Y."/>
            <person name="Zwiers L.-H."/>
            <person name="Turgeon B."/>
            <person name="Goodwin S."/>
            <person name="Spatafora J."/>
            <person name="Crous P."/>
            <person name="Grigoriev I."/>
        </authorList>
    </citation>
    <scope>NUCLEOTIDE SEQUENCE</scope>
    <source>
        <strain evidence="1">CBS 207.26</strain>
    </source>
</reference>